<dbReference type="PANTHER" id="PTHR43649">
    <property type="entry name" value="ARABINOSE-BINDING PROTEIN-RELATED"/>
    <property type="match status" value="1"/>
</dbReference>
<dbReference type="Gene3D" id="3.40.190.10">
    <property type="entry name" value="Periplasmic binding protein-like II"/>
    <property type="match status" value="2"/>
</dbReference>
<name>A0A644WBA2_9ZZZZ</name>
<dbReference type="InterPro" id="IPR006059">
    <property type="entry name" value="SBP"/>
</dbReference>
<proteinExistence type="predicted"/>
<dbReference type="PROSITE" id="PS51257">
    <property type="entry name" value="PROKAR_LIPOPROTEIN"/>
    <property type="match status" value="1"/>
</dbReference>
<dbReference type="InterPro" id="IPR050490">
    <property type="entry name" value="Bact_solute-bd_prot1"/>
</dbReference>
<comment type="caution">
    <text evidence="1">The sequence shown here is derived from an EMBL/GenBank/DDBJ whole genome shotgun (WGS) entry which is preliminary data.</text>
</comment>
<dbReference type="PANTHER" id="PTHR43649:SF12">
    <property type="entry name" value="DIACETYLCHITOBIOSE BINDING PROTEIN DASA"/>
    <property type="match status" value="1"/>
</dbReference>
<dbReference type="SUPFAM" id="SSF53850">
    <property type="entry name" value="Periplasmic binding protein-like II"/>
    <property type="match status" value="1"/>
</dbReference>
<sequence length="442" mass="47490">MKKVLATVLVLCLTLMALTGCQTAPATTGSGAASTDGTAAAASGELNVALAADIAPDSVTEWTKMFNADYPDVKLNVALEDASSYEVTIEPLIAAGELPDVLGIGCTDWFATLADKGYFLDVSGTPGWEAQLDVLKQMYTSSTGVHFAVANGVETELLYYNIDQFEQAGITSVPTNWQEFLDCCQKLKDAGFQPLAVAGASPNNLGHSFISFGIAHEIVASGYDPDWNIKARDGEYDFSTPEWQSILDKAVILRDAGYFQRGYESADLYECMRAVTAGEVAMTIQGSYQTGNILVDGGANIGITTVPWNETGEEQVGIVIAGDGYAMGKNSNNNTDLATKFFNYVTFENAYVYQNMSGTIPPWIDAAADMPNAIVNEKLKSAWDASNALTIKSLEPQQAFTAIVYEQVKQFVQAVILGNAEPSQIGDYLNPAQQEHLSTLQK</sequence>
<gene>
    <name evidence="1" type="ORF">SDC9_47318</name>
</gene>
<dbReference type="AlphaFoldDB" id="A0A644WBA2"/>
<dbReference type="EMBL" id="VSSQ01000772">
    <property type="protein sequence ID" value="MPM01080.1"/>
    <property type="molecule type" value="Genomic_DNA"/>
</dbReference>
<dbReference type="Pfam" id="PF01547">
    <property type="entry name" value="SBP_bac_1"/>
    <property type="match status" value="1"/>
</dbReference>
<accession>A0A644WBA2</accession>
<organism evidence="1">
    <name type="scientific">bioreactor metagenome</name>
    <dbReference type="NCBI Taxonomy" id="1076179"/>
    <lineage>
        <taxon>unclassified sequences</taxon>
        <taxon>metagenomes</taxon>
        <taxon>ecological metagenomes</taxon>
    </lineage>
</organism>
<protein>
    <recommendedName>
        <fullName evidence="2">Multiple sugar-binding protein</fullName>
    </recommendedName>
</protein>
<evidence type="ECO:0000313" key="1">
    <source>
        <dbReference type="EMBL" id="MPM01080.1"/>
    </source>
</evidence>
<evidence type="ECO:0008006" key="2">
    <source>
        <dbReference type="Google" id="ProtNLM"/>
    </source>
</evidence>
<reference evidence="1" key="1">
    <citation type="submission" date="2019-08" db="EMBL/GenBank/DDBJ databases">
        <authorList>
            <person name="Kucharzyk K."/>
            <person name="Murdoch R.W."/>
            <person name="Higgins S."/>
            <person name="Loffler F."/>
        </authorList>
    </citation>
    <scope>NUCLEOTIDE SEQUENCE</scope>
</reference>